<dbReference type="EC" id="3.1.1.5" evidence="2 9"/>
<evidence type="ECO:0000256" key="2">
    <source>
        <dbReference type="ARBA" id="ARBA00013274"/>
    </source>
</evidence>
<dbReference type="STRING" id="1314800.A0A1B7N1Z9"/>
<keyword evidence="6 8" id="KW-0443">Lipid metabolism</keyword>
<evidence type="ECO:0000256" key="1">
    <source>
        <dbReference type="ARBA" id="ARBA00008780"/>
    </source>
</evidence>
<evidence type="ECO:0000256" key="7">
    <source>
        <dbReference type="ARBA" id="ARBA00023180"/>
    </source>
</evidence>
<keyword evidence="12" id="KW-1185">Reference proteome</keyword>
<dbReference type="InterPro" id="IPR016035">
    <property type="entry name" value="Acyl_Trfase/lysoPLipase"/>
</dbReference>
<keyword evidence="5 8" id="KW-0442">Lipid degradation</keyword>
<dbReference type="PANTHER" id="PTHR10728">
    <property type="entry name" value="CYTOSOLIC PHOSPHOLIPASE A2"/>
    <property type="match status" value="1"/>
</dbReference>
<proteinExistence type="inferred from homology"/>
<dbReference type="GO" id="GO:0004623">
    <property type="term" value="F:phospholipase A2 activity"/>
    <property type="evidence" value="ECO:0007669"/>
    <property type="project" value="TreeGrafter"/>
</dbReference>
<dbReference type="GO" id="GO:0004622">
    <property type="term" value="F:phosphatidylcholine lysophospholipase activity"/>
    <property type="evidence" value="ECO:0007669"/>
    <property type="project" value="UniProtKB-EC"/>
</dbReference>
<dbReference type="GO" id="GO:0005829">
    <property type="term" value="C:cytosol"/>
    <property type="evidence" value="ECO:0007669"/>
    <property type="project" value="TreeGrafter"/>
</dbReference>
<comment type="catalytic activity">
    <reaction evidence="9">
        <text>a 1-acyl-sn-glycero-3-phosphocholine + H2O = sn-glycerol 3-phosphocholine + a fatty acid + H(+)</text>
        <dbReference type="Rhea" id="RHEA:15177"/>
        <dbReference type="ChEBI" id="CHEBI:15377"/>
        <dbReference type="ChEBI" id="CHEBI:15378"/>
        <dbReference type="ChEBI" id="CHEBI:16870"/>
        <dbReference type="ChEBI" id="CHEBI:28868"/>
        <dbReference type="ChEBI" id="CHEBI:58168"/>
        <dbReference type="EC" id="3.1.1.5"/>
    </reaction>
</comment>
<reference evidence="11 12" key="1">
    <citation type="submission" date="2016-06" db="EMBL/GenBank/DDBJ databases">
        <title>Comparative genomics of the ectomycorrhizal sister species Rhizopogon vinicolor and Rhizopogon vesiculosus (Basidiomycota: Boletales) reveals a divergence of the mating type B locus.</title>
        <authorList>
            <consortium name="DOE Joint Genome Institute"/>
            <person name="Mujic A.B."/>
            <person name="Kuo A."/>
            <person name="Tritt A."/>
            <person name="Lipzen A."/>
            <person name="Chen C."/>
            <person name="Johnson J."/>
            <person name="Sharma A."/>
            <person name="Barry K."/>
            <person name="Grigoriev I.V."/>
            <person name="Spatafora J.W."/>
        </authorList>
    </citation>
    <scope>NUCLEOTIDE SEQUENCE [LARGE SCALE GENOMIC DNA]</scope>
    <source>
        <strain evidence="11 12">AM-OR11-026</strain>
    </source>
</reference>
<dbReference type="PANTHER" id="PTHR10728:SF33">
    <property type="entry name" value="LYSOPHOSPHOLIPASE 1-RELATED"/>
    <property type="match status" value="1"/>
</dbReference>
<keyword evidence="4 8" id="KW-0378">Hydrolase</keyword>
<feature type="chain" id="PRO_5008447634" description="Lysophospholipase" evidence="9">
    <location>
        <begin position="23"/>
        <end position="639"/>
    </location>
</feature>
<evidence type="ECO:0000313" key="11">
    <source>
        <dbReference type="EMBL" id="OAX38862.1"/>
    </source>
</evidence>
<keyword evidence="7" id="KW-0325">Glycoprotein</keyword>
<evidence type="ECO:0000259" key="10">
    <source>
        <dbReference type="PROSITE" id="PS51210"/>
    </source>
</evidence>
<feature type="signal peptide" evidence="9">
    <location>
        <begin position="1"/>
        <end position="22"/>
    </location>
</feature>
<dbReference type="InterPro" id="IPR002642">
    <property type="entry name" value="LysoPLipase_cat_dom"/>
</dbReference>
<name>A0A1B7N1Z9_9AGAM</name>
<accession>A0A1B7N1Z9</accession>
<sequence>MLQIHFVVLLAIFPWLGIFVTAQNVSSQAYTPVAAPCPAGFNLVRMAGAPGSQSLSTSEASYVSTRKTNVLPQAWKTYLSNVLSTNASLPAYVATILSGNSSEIPTLGIATSGGGYRAAIFGAGVLNALDGRNSSSASAGIGGLLQSATYLSGLSGGSWLLTSLAQANFPTIQELAFGPATPTVSNNSWGGWNTDYDIATPSDNPATDMEYYTNLVEELRGKYNAGYVVTFADFWARALARHFTNGTFPSNFFDESYTHGAGILWSGVANTTSFMSYSIPFPIVVADLQAPDQNSSEIIVGDEIPLTNPIMEFNVFEMGTFDPQLSAFTPTKYLGTTNNSICVTNYDQSSLVAGSSSELFNTYNLTNTFNSSFGPILSLMADLLPEPKVEYDVASWPNPFYGVAPATFIDSAQTNLNLVDGGEDGEVIPLQPLLVKARGVDVIFAIDATSDINNFTDGSSLIATQNRTSLYSSAYSFPPVPTSLGEFTAQNLTTSPTFFGCNTTSSNVSTPLLIYLANGGPPHDGEAPVTNTSTAQLSYASSVVQEMLSQTFVIATQGYPDDGATKDPDWPSCLACAIVDRARERAGEARSGICSTCMNRYCWNGSTLTTATSGGAHRIGISYSFGLVVASAVGAIMLM</sequence>
<dbReference type="OrthoDB" id="4084751at2759"/>
<evidence type="ECO:0000256" key="6">
    <source>
        <dbReference type="ARBA" id="ARBA00023098"/>
    </source>
</evidence>
<evidence type="ECO:0000256" key="4">
    <source>
        <dbReference type="ARBA" id="ARBA00022801"/>
    </source>
</evidence>
<comment type="similarity">
    <text evidence="1 9">Belongs to the lysophospholipase family.</text>
</comment>
<organism evidence="11 12">
    <name type="scientific">Rhizopogon vinicolor AM-OR11-026</name>
    <dbReference type="NCBI Taxonomy" id="1314800"/>
    <lineage>
        <taxon>Eukaryota</taxon>
        <taxon>Fungi</taxon>
        <taxon>Dikarya</taxon>
        <taxon>Basidiomycota</taxon>
        <taxon>Agaricomycotina</taxon>
        <taxon>Agaricomycetes</taxon>
        <taxon>Agaricomycetidae</taxon>
        <taxon>Boletales</taxon>
        <taxon>Suillineae</taxon>
        <taxon>Rhizopogonaceae</taxon>
        <taxon>Rhizopogon</taxon>
    </lineage>
</organism>
<dbReference type="Proteomes" id="UP000092154">
    <property type="component" value="Unassembled WGS sequence"/>
</dbReference>
<dbReference type="Pfam" id="PF01735">
    <property type="entry name" value="PLA2_B"/>
    <property type="match status" value="1"/>
</dbReference>
<dbReference type="SUPFAM" id="SSF52151">
    <property type="entry name" value="FabD/lysophospholipase-like"/>
    <property type="match status" value="1"/>
</dbReference>
<evidence type="ECO:0000256" key="3">
    <source>
        <dbReference type="ARBA" id="ARBA00022729"/>
    </source>
</evidence>
<evidence type="ECO:0000313" key="12">
    <source>
        <dbReference type="Proteomes" id="UP000092154"/>
    </source>
</evidence>
<dbReference type="PROSITE" id="PS51210">
    <property type="entry name" value="PLA2C"/>
    <property type="match status" value="1"/>
</dbReference>
<evidence type="ECO:0000256" key="9">
    <source>
        <dbReference type="RuleBase" id="RU362103"/>
    </source>
</evidence>
<dbReference type="FunCoup" id="A0A1B7N1Z9">
    <property type="interactions" value="226"/>
</dbReference>
<feature type="domain" description="PLA2c" evidence="10">
    <location>
        <begin position="36"/>
        <end position="608"/>
    </location>
</feature>
<dbReference type="GO" id="GO:0046475">
    <property type="term" value="P:glycerophospholipid catabolic process"/>
    <property type="evidence" value="ECO:0007669"/>
    <property type="project" value="TreeGrafter"/>
</dbReference>
<evidence type="ECO:0000256" key="5">
    <source>
        <dbReference type="ARBA" id="ARBA00022963"/>
    </source>
</evidence>
<dbReference type="SMART" id="SM00022">
    <property type="entry name" value="PLAc"/>
    <property type="match status" value="1"/>
</dbReference>
<dbReference type="InParanoid" id="A0A1B7N1Z9"/>
<dbReference type="EMBL" id="KV448273">
    <property type="protein sequence ID" value="OAX38862.1"/>
    <property type="molecule type" value="Genomic_DNA"/>
</dbReference>
<keyword evidence="3 9" id="KW-0732">Signal</keyword>
<dbReference type="Gene3D" id="3.40.1090.10">
    <property type="entry name" value="Cytosolic phospholipase A2 catalytic domain"/>
    <property type="match status" value="1"/>
</dbReference>
<gene>
    <name evidence="11" type="ORF">K503DRAFT_717526</name>
</gene>
<evidence type="ECO:0000256" key="8">
    <source>
        <dbReference type="PROSITE-ProRule" id="PRU00555"/>
    </source>
</evidence>
<protein>
    <recommendedName>
        <fullName evidence="2 9">Lysophospholipase</fullName>
        <ecNumber evidence="2 9">3.1.1.5</ecNumber>
    </recommendedName>
</protein>
<dbReference type="AlphaFoldDB" id="A0A1B7N1Z9"/>